<dbReference type="Gene3D" id="3.80.10.10">
    <property type="entry name" value="Ribonuclease Inhibitor"/>
    <property type="match status" value="4"/>
</dbReference>
<reference evidence="4" key="2">
    <citation type="submission" date="2020-05" db="UniProtKB">
        <authorList>
            <consortium name="EnsemblMetazoa"/>
        </authorList>
    </citation>
    <scope>IDENTIFICATION</scope>
    <source>
        <strain evidence="4">JHB</strain>
    </source>
</reference>
<dbReference type="InterPro" id="IPR006553">
    <property type="entry name" value="Leu-rich_rpt_Cys-con_subtyp"/>
</dbReference>
<dbReference type="SMART" id="SM00256">
    <property type="entry name" value="FBOX"/>
    <property type="match status" value="2"/>
</dbReference>
<dbReference type="eggNOG" id="KOG1947">
    <property type="taxonomic scope" value="Eukaryota"/>
</dbReference>
<evidence type="ECO:0000313" key="3">
    <source>
        <dbReference type="EMBL" id="EDS35867.1"/>
    </source>
</evidence>
<dbReference type="STRING" id="7176.B0WW35"/>
<keyword evidence="1" id="KW-0833">Ubl conjugation pathway</keyword>
<reference evidence="3" key="1">
    <citation type="submission" date="2007-03" db="EMBL/GenBank/DDBJ databases">
        <title>Annotation of Culex pipiens quinquefasciatus.</title>
        <authorList>
            <consortium name="The Broad Institute Genome Sequencing Platform"/>
            <person name="Atkinson P.W."/>
            <person name="Hemingway J."/>
            <person name="Christensen B.M."/>
            <person name="Higgs S."/>
            <person name="Kodira C."/>
            <person name="Hannick L."/>
            <person name="Megy K."/>
            <person name="O'Leary S."/>
            <person name="Pearson M."/>
            <person name="Haas B.J."/>
            <person name="Mauceli E."/>
            <person name="Wortman J.R."/>
            <person name="Lee N.H."/>
            <person name="Guigo R."/>
            <person name="Stanke M."/>
            <person name="Alvarado L."/>
            <person name="Amedeo P."/>
            <person name="Antoine C.H."/>
            <person name="Arensburger P."/>
            <person name="Bidwell S.L."/>
            <person name="Crawford M."/>
            <person name="Camaro F."/>
            <person name="Devon K."/>
            <person name="Engels R."/>
            <person name="Hammond M."/>
            <person name="Howarth C."/>
            <person name="Koehrsen M."/>
            <person name="Lawson D."/>
            <person name="Montgomery P."/>
            <person name="Nene V."/>
            <person name="Nusbaum C."/>
            <person name="Puiu D."/>
            <person name="Romero-Severson J."/>
            <person name="Severson D.W."/>
            <person name="Shumway M."/>
            <person name="Sisk P."/>
            <person name="Stolte C."/>
            <person name="Zeng Q."/>
            <person name="Eisenstadt E."/>
            <person name="Fraser-Liggett C."/>
            <person name="Strausberg R."/>
            <person name="Galagan J."/>
            <person name="Birren B."/>
            <person name="Collins F.H."/>
        </authorList>
    </citation>
    <scope>NUCLEOTIDE SEQUENCE [LARGE SCALE GENOMIC DNA]</scope>
    <source>
        <strain evidence="3">JHB</strain>
    </source>
</reference>
<dbReference type="HOGENOM" id="CLU_283738_0_0_1"/>
<dbReference type="GO" id="GO:0019005">
    <property type="term" value="C:SCF ubiquitin ligase complex"/>
    <property type="evidence" value="ECO:0007669"/>
    <property type="project" value="TreeGrafter"/>
</dbReference>
<dbReference type="GO" id="GO:0031146">
    <property type="term" value="P:SCF-dependent proteasomal ubiquitin-dependent protein catabolic process"/>
    <property type="evidence" value="ECO:0007669"/>
    <property type="project" value="TreeGrafter"/>
</dbReference>
<keyword evidence="5" id="KW-1185">Reference proteome</keyword>
<dbReference type="OrthoDB" id="27842at2759"/>
<accession>B0WW35</accession>
<dbReference type="OMA" id="WYEASTY"/>
<dbReference type="Pfam" id="PF00646">
    <property type="entry name" value="F-box"/>
    <property type="match status" value="1"/>
</dbReference>
<dbReference type="InterPro" id="IPR001810">
    <property type="entry name" value="F-box_dom"/>
</dbReference>
<dbReference type="SUPFAM" id="SSF52047">
    <property type="entry name" value="RNI-like"/>
    <property type="match status" value="2"/>
</dbReference>
<dbReference type="Pfam" id="PF25372">
    <property type="entry name" value="DUF7885"/>
    <property type="match status" value="1"/>
</dbReference>
<dbReference type="EMBL" id="DS232137">
    <property type="protein sequence ID" value="EDS35867.1"/>
    <property type="molecule type" value="Genomic_DNA"/>
</dbReference>
<evidence type="ECO:0000313" key="5">
    <source>
        <dbReference type="Proteomes" id="UP000002320"/>
    </source>
</evidence>
<dbReference type="InterPro" id="IPR036047">
    <property type="entry name" value="F-box-like_dom_sf"/>
</dbReference>
<dbReference type="Pfam" id="PF13516">
    <property type="entry name" value="LRR_6"/>
    <property type="match status" value="1"/>
</dbReference>
<dbReference type="EnsemblMetazoa" id="CPIJ011369-RA">
    <property type="protein sequence ID" value="CPIJ011369-PA"/>
    <property type="gene ID" value="CPIJ011369"/>
</dbReference>
<dbReference type="SUPFAM" id="SSF81383">
    <property type="entry name" value="F-box domain"/>
    <property type="match status" value="2"/>
</dbReference>
<dbReference type="InterPro" id="IPR032675">
    <property type="entry name" value="LRR_dom_sf"/>
</dbReference>
<evidence type="ECO:0000313" key="4">
    <source>
        <dbReference type="EnsemblMetazoa" id="CPIJ011369-PA"/>
    </source>
</evidence>
<dbReference type="InParanoid" id="B0WW35"/>
<dbReference type="AlphaFoldDB" id="B0WW35"/>
<name>B0WW35_CULQU</name>
<sequence>MKLLKLEPDFGNLPTELLVQIFKYLCVSDRGAASYTCWKWYEASKYLGFARQMCLHLVGVEFDDCKPPVADLLMSPHVYPVLKLTRVRMQQSVYSQFWLDFGPAVYEITFEKCMIWRERIIAVFKHLKNLRTARFVECDLLRDDLFKDWKFFENGLMDLRFHSIVTLSLAKNNFTELQFGAIVEMMPNLTSLNLSNCFSYVDSVSKTHMLNCIQKFVEERQSKLKSLNLSGISVDDLFLAGLNKCQDLRLQSLSLTYLEKMPHRSPAIVTLLRQQTDMEYLDLSQSIGITDFCLDQIVRNMVKIRELNLSGCWGICDYGVSQVFKLQHLEKLHLSKCRITKQAIMEGSGSKYRKNLKEFYLEQIATLDEECIVRVGANFDNLTVLNIGGSSSCMTDWSAQYIFRNLSALRDMNIERSTKLLVKIFKYLPQADRTSAGFTCWHWYEASTYLGFAQERCLHLVGVEFDDFKPPVSELLLSYHCYPVIKLTRVKLNVYSKFWGIFGEFIRDITFEKCMIWRERIISVFKFMPNLQVARFVECDLLRDDLFKNWKFFENGVVNVYFDSVLHLSLARNNFSVLQFSTMVEMMPNLRAVDFSNCFRNVDVTKKTQLLNCILTFIQHRQNDLKELNLIGAPVDDIFLRGMVNARGLSLESFSLTYLEKLPQRKPAIIDLLREQNEIRTLDLSLSAGITDYCIEQVVRNMPGLTVLKIAGCSGVSDYGIMQIFKLRQLNVLDLSKCRFTKRAITDGTNDNNKPPLSELVLELLNPLDDECIIKIGSSFKNLTLTDAGFTGIDLPQKTFAIWDIAETFSIDRLRKLRILKVSGCYKITDFALRYSFRFMELKELSLSRCHQITKQGMEKLVTSCPALEYLDLSECPQINDYCVELIAQNLKRLSTLKLANCPLVSDVALGFLAQYCKNLKYLYVRGCHKLPPDIMERLAKITTLRQVYKS</sequence>
<dbReference type="SMART" id="SM00367">
    <property type="entry name" value="LRR_CC"/>
    <property type="match status" value="11"/>
</dbReference>
<dbReference type="InterPro" id="IPR001611">
    <property type="entry name" value="Leu-rich_rpt"/>
</dbReference>
<dbReference type="Gene3D" id="1.20.1280.50">
    <property type="match status" value="2"/>
</dbReference>
<gene>
    <name evidence="4" type="primary">6044033</name>
    <name evidence="3" type="ORF">CpipJ_CPIJ011369</name>
</gene>
<dbReference type="InterPro" id="IPR057207">
    <property type="entry name" value="FBXL15_LRR"/>
</dbReference>
<proteinExistence type="predicted"/>
<feature type="domain" description="F-box" evidence="2">
    <location>
        <begin position="416"/>
        <end position="456"/>
    </location>
</feature>
<feature type="domain" description="F-box" evidence="2">
    <location>
        <begin position="13"/>
        <end position="53"/>
    </location>
</feature>
<dbReference type="VEuPathDB" id="VectorBase:CPIJ011369"/>
<organism>
    <name type="scientific">Culex quinquefasciatus</name>
    <name type="common">Southern house mosquito</name>
    <name type="synonym">Culex pungens</name>
    <dbReference type="NCBI Taxonomy" id="7176"/>
    <lineage>
        <taxon>Eukaryota</taxon>
        <taxon>Metazoa</taxon>
        <taxon>Ecdysozoa</taxon>
        <taxon>Arthropoda</taxon>
        <taxon>Hexapoda</taxon>
        <taxon>Insecta</taxon>
        <taxon>Pterygota</taxon>
        <taxon>Neoptera</taxon>
        <taxon>Endopterygota</taxon>
        <taxon>Diptera</taxon>
        <taxon>Nematocera</taxon>
        <taxon>Culicoidea</taxon>
        <taxon>Culicidae</taxon>
        <taxon>Culicinae</taxon>
        <taxon>Culicini</taxon>
        <taxon>Culex</taxon>
        <taxon>Culex</taxon>
    </lineage>
</organism>
<dbReference type="PANTHER" id="PTHR13318">
    <property type="entry name" value="PARTNER OF PAIRED, ISOFORM B-RELATED"/>
    <property type="match status" value="1"/>
</dbReference>
<dbReference type="VEuPathDB" id="VectorBase:CQUJHB007382"/>
<evidence type="ECO:0000259" key="2">
    <source>
        <dbReference type="SMART" id="SM00256"/>
    </source>
</evidence>
<dbReference type="Pfam" id="PF12937">
    <property type="entry name" value="F-box-like"/>
    <property type="match status" value="1"/>
</dbReference>
<protein>
    <submittedName>
        <fullName evidence="3">F-box/lrr protein</fullName>
    </submittedName>
</protein>
<dbReference type="KEGG" id="cqu:CpipJ_CPIJ011369"/>
<dbReference type="PANTHER" id="PTHR13318:SF193">
    <property type="entry name" value="F-BOX_LRR-REPEAT PROTEIN 16"/>
    <property type="match status" value="1"/>
</dbReference>
<dbReference type="Proteomes" id="UP000002320">
    <property type="component" value="Unassembled WGS sequence"/>
</dbReference>
<evidence type="ECO:0000256" key="1">
    <source>
        <dbReference type="ARBA" id="ARBA00022786"/>
    </source>
</evidence>